<feature type="region of interest" description="Disordered" evidence="1">
    <location>
        <begin position="650"/>
        <end position="670"/>
    </location>
</feature>
<gene>
    <name evidence="3" type="ORF">CORC01_10472</name>
</gene>
<feature type="compositionally biased region" description="Polar residues" evidence="1">
    <location>
        <begin position="473"/>
        <end position="485"/>
    </location>
</feature>
<dbReference type="InterPro" id="IPR007330">
    <property type="entry name" value="MIT_dom"/>
</dbReference>
<dbReference type="RefSeq" id="XP_022471390.1">
    <property type="nucleotide sequence ID" value="XM_022622100.1"/>
</dbReference>
<feature type="domain" description="MIT" evidence="2">
    <location>
        <begin position="49"/>
        <end position="113"/>
    </location>
</feature>
<sequence length="1009" mass="109990">MPSDRNGEAYETKGHSRNWSQAAKGSTDTTGSSRVKERGTRPPSQKAMLSRALQKANTAVQLDNAQNFEGARHSYAEACELLHQVLARTSTEEDRRKLEAIRRTYTSRIEELDQMVPVQQVTEGKALPARPESLGLRLNPTLQFNDDDEGFEETDGLETATLTGILKEDNQHATSYSGSGLTIPRMQGLGERQRSSSARLPEQYHLQSSFSRSPLRERASDDQLIFQIPTDDAYMPPPLSPRRPASPKLDSQNSPDGPIKSDFSLSARRTSQSARHVRDSSRESNSWLDPIDESGGSTASSIHSRSSSAVDRRKHIRAPSGATEAEFDAALDAAVEAAYDDGYEQTGFSDPEIHGSDDPIIAKALRKVELAKERVRQTEREALEQANKRERLTQSQTEQQSDEDVVYEDFFDDGSSDEEERILDEITRDYSVNDFAFNLASHQTAARTSGSSDLAQSSWQTFVTPTDVAGGDVSSSLADPTANNFPSVGGPAVPPPAQALPELPSKKPLPGAMAPPAPGQSVRSRRMSGQNPKQLKIETAKLAKYGDPDRRYSVAQASSGIHGVDFDHTDLDGPPDADADGPMARPYSPPEGISPTQPVPPTPPLGHSRSRDSEDFTGSHSGSPSFQPTLRKNFSSSSLRSIKNRNMSLSNLDDASDMSPSTPLSNAFGINGRHPAMPTLPTPLAAAFKEKFTPSSAGGLYLFDDSLHSPQSPGSPNALEPDAPISLEPCPTDYMLRPFWLMRCLYQTLAHPRGGYLSNKLFVPRDVWKVKGVKIRNVEDKVATCDYLTAALLKLARVDTCDADAVLEEMQALEGILEQVQVGLTRKLGTDVGVQNSSMLFRDASNSAELEAAISVPRSASVSGKSSSFSWRRLRSKNSAAGLNNSFNAKGNGVESGKESPGLETLPMTEHPTSRPSRRDPSNAQFTGPNANYMGSLARLFDAAQTIDQIARQVEDPGLRHADKTQVGLELCTRHAAEFFGFFICRFVLSDLSLLLDKFIKRGSEWVLA</sequence>
<evidence type="ECO:0000259" key="2">
    <source>
        <dbReference type="Pfam" id="PF04212"/>
    </source>
</evidence>
<evidence type="ECO:0000313" key="4">
    <source>
        <dbReference type="Proteomes" id="UP000176998"/>
    </source>
</evidence>
<feature type="region of interest" description="Disordered" evidence="1">
    <location>
        <begin position="882"/>
        <end position="928"/>
    </location>
</feature>
<feature type="region of interest" description="Disordered" evidence="1">
    <location>
        <begin position="471"/>
        <end position="636"/>
    </location>
</feature>
<feature type="compositionally biased region" description="Basic and acidic residues" evidence="1">
    <location>
        <begin position="1"/>
        <end position="14"/>
    </location>
</feature>
<proteinExistence type="predicted"/>
<protein>
    <submittedName>
        <fullName evidence="3">MIT domain-containing protein</fullName>
    </submittedName>
</protein>
<feature type="compositionally biased region" description="Polar residues" evidence="1">
    <location>
        <begin position="616"/>
        <end position="636"/>
    </location>
</feature>
<dbReference type="Pfam" id="PF04212">
    <property type="entry name" value="MIT"/>
    <property type="match status" value="1"/>
</dbReference>
<dbReference type="PANTHER" id="PTHR37327">
    <property type="entry name" value="CHROMOSOME 1, WHOLE GENOME SHOTGUN SEQUENCE"/>
    <property type="match status" value="1"/>
</dbReference>
<dbReference type="EMBL" id="MJBS01000104">
    <property type="protein sequence ID" value="OHE94227.1"/>
    <property type="molecule type" value="Genomic_DNA"/>
</dbReference>
<feature type="compositionally biased region" description="Basic and acidic residues" evidence="1">
    <location>
        <begin position="535"/>
        <end position="552"/>
    </location>
</feature>
<dbReference type="PANTHER" id="PTHR37327:SF1">
    <property type="entry name" value="MICROTUBULE INTERACTING AND TRANSPORT DOMAIN-CONTAINING PROTEIN"/>
    <property type="match status" value="1"/>
</dbReference>
<feature type="region of interest" description="Disordered" evidence="1">
    <location>
        <begin position="171"/>
        <end position="322"/>
    </location>
</feature>
<dbReference type="AlphaFoldDB" id="A0A1G4AYK7"/>
<feature type="compositionally biased region" description="Polar residues" evidence="1">
    <location>
        <begin position="263"/>
        <end position="274"/>
    </location>
</feature>
<feature type="region of interest" description="Disordered" evidence="1">
    <location>
        <begin position="385"/>
        <end position="407"/>
    </location>
</feature>
<dbReference type="Gene3D" id="1.20.58.80">
    <property type="entry name" value="Phosphotransferase system, lactose/cellobiose-type IIA subunit"/>
    <property type="match status" value="1"/>
</dbReference>
<comment type="caution">
    <text evidence="3">The sequence shown here is derived from an EMBL/GenBank/DDBJ whole genome shotgun (WGS) entry which is preliminary data.</text>
</comment>
<dbReference type="OrthoDB" id="2245455at2759"/>
<feature type="compositionally biased region" description="Low complexity" evidence="1">
    <location>
        <begin position="499"/>
        <end position="512"/>
    </location>
</feature>
<feature type="compositionally biased region" description="Polar residues" evidence="1">
    <location>
        <begin position="17"/>
        <end position="33"/>
    </location>
</feature>
<dbReference type="CDD" id="cd02656">
    <property type="entry name" value="MIT"/>
    <property type="match status" value="1"/>
</dbReference>
<accession>A0A1G4AYK7</accession>
<dbReference type="SUPFAM" id="SSF116846">
    <property type="entry name" value="MIT domain"/>
    <property type="match status" value="1"/>
</dbReference>
<dbReference type="InterPro" id="IPR036181">
    <property type="entry name" value="MIT_dom_sf"/>
</dbReference>
<feature type="compositionally biased region" description="Low complexity" evidence="1">
    <location>
        <begin position="294"/>
        <end position="308"/>
    </location>
</feature>
<keyword evidence="4" id="KW-1185">Reference proteome</keyword>
<feature type="region of interest" description="Disordered" evidence="1">
    <location>
        <begin position="1"/>
        <end position="49"/>
    </location>
</feature>
<evidence type="ECO:0000313" key="3">
    <source>
        <dbReference type="EMBL" id="OHE94227.1"/>
    </source>
</evidence>
<organism evidence="3 4">
    <name type="scientific">Colletotrichum orchidophilum</name>
    <dbReference type="NCBI Taxonomy" id="1209926"/>
    <lineage>
        <taxon>Eukaryota</taxon>
        <taxon>Fungi</taxon>
        <taxon>Dikarya</taxon>
        <taxon>Ascomycota</taxon>
        <taxon>Pezizomycotina</taxon>
        <taxon>Sordariomycetes</taxon>
        <taxon>Hypocreomycetidae</taxon>
        <taxon>Glomerellales</taxon>
        <taxon>Glomerellaceae</taxon>
        <taxon>Colletotrichum</taxon>
    </lineage>
</organism>
<dbReference type="STRING" id="1209926.A0A1G4AYK7"/>
<dbReference type="GeneID" id="34563610"/>
<name>A0A1G4AYK7_9PEZI</name>
<evidence type="ECO:0000256" key="1">
    <source>
        <dbReference type="SAM" id="MobiDB-lite"/>
    </source>
</evidence>
<reference evidence="3 4" key="1">
    <citation type="submission" date="2016-09" db="EMBL/GenBank/DDBJ databases">
        <authorList>
            <person name="Capua I."/>
            <person name="De Benedictis P."/>
            <person name="Joannis T."/>
            <person name="Lombin L.H."/>
            <person name="Cattoli G."/>
        </authorList>
    </citation>
    <scope>NUCLEOTIDE SEQUENCE [LARGE SCALE GENOMIC DNA]</scope>
    <source>
        <strain evidence="3 4">IMI 309357</strain>
    </source>
</reference>
<feature type="compositionally biased region" description="Polar residues" evidence="1">
    <location>
        <begin position="650"/>
        <end position="665"/>
    </location>
</feature>
<dbReference type="Proteomes" id="UP000176998">
    <property type="component" value="Unassembled WGS sequence"/>
</dbReference>